<evidence type="ECO:0000256" key="6">
    <source>
        <dbReference type="SAM" id="MobiDB-lite"/>
    </source>
</evidence>
<dbReference type="EMBL" id="JAIWYP010000015">
    <property type="protein sequence ID" value="KAH3699234.1"/>
    <property type="molecule type" value="Genomic_DNA"/>
</dbReference>
<keyword evidence="10" id="KW-1185">Reference proteome</keyword>
<keyword evidence="2 5" id="KW-0812">Transmembrane</keyword>
<keyword evidence="4 5" id="KW-0472">Membrane</keyword>
<protein>
    <recommendedName>
        <fullName evidence="8">TLC domain-containing protein</fullName>
    </recommendedName>
</protein>
<feature type="transmembrane region" description="Helical" evidence="7">
    <location>
        <begin position="105"/>
        <end position="131"/>
    </location>
</feature>
<reference evidence="9" key="1">
    <citation type="journal article" date="2019" name="bioRxiv">
        <title>The Genome of the Zebra Mussel, Dreissena polymorpha: A Resource for Invasive Species Research.</title>
        <authorList>
            <person name="McCartney M.A."/>
            <person name="Auch B."/>
            <person name="Kono T."/>
            <person name="Mallez S."/>
            <person name="Zhang Y."/>
            <person name="Obille A."/>
            <person name="Becker A."/>
            <person name="Abrahante J.E."/>
            <person name="Garbe J."/>
            <person name="Badalamenti J.P."/>
            <person name="Herman A."/>
            <person name="Mangelson H."/>
            <person name="Liachko I."/>
            <person name="Sullivan S."/>
            <person name="Sone E.D."/>
            <person name="Koren S."/>
            <person name="Silverstein K.A.T."/>
            <person name="Beckman K.B."/>
            <person name="Gohl D.M."/>
        </authorList>
    </citation>
    <scope>NUCLEOTIDE SEQUENCE</scope>
    <source>
        <strain evidence="9">Duluth1</strain>
        <tissue evidence="9">Whole animal</tissue>
    </source>
</reference>
<feature type="transmembrane region" description="Helical" evidence="7">
    <location>
        <begin position="160"/>
        <end position="181"/>
    </location>
</feature>
<gene>
    <name evidence="9" type="ORF">DPMN_074190</name>
</gene>
<keyword evidence="3 7" id="KW-1133">Transmembrane helix</keyword>
<evidence type="ECO:0000259" key="8">
    <source>
        <dbReference type="PROSITE" id="PS50922"/>
    </source>
</evidence>
<dbReference type="InterPro" id="IPR006634">
    <property type="entry name" value="TLC-dom"/>
</dbReference>
<dbReference type="PANTHER" id="PTHR31898:SF1">
    <property type="entry name" value="TLC DOMAIN-CONTAINING PROTEIN 5"/>
    <property type="match status" value="1"/>
</dbReference>
<dbReference type="Proteomes" id="UP000828390">
    <property type="component" value="Unassembled WGS sequence"/>
</dbReference>
<sequence>MDDIATLLISVFTWSTLYFTLCLLNPRRSYEWHIRTVTVVHAVTVTILGLYSIFVVGPWPFDRMGGESNAFQQFVVTISLGYFLLDLSWCLYFQTEGPVMLLHHSLSITGLSVCFVLKMYGIEIVATIMGAELTNPLLQFRWFLRETNQYNSLLGDIVDVLFMVLFGIVRIGLGTLLLISCYMQDTTDWLTRLGGTCIYSIGWVFFISIVQYGIKKYKKKYGSGRKDHHADGTLKANGELSHETNGALGSDSFSVHSNGNGVGTGDVQNGGIHKRHVANGTVH</sequence>
<name>A0A9D3YI52_DREPO</name>
<dbReference type="SMART" id="SM00724">
    <property type="entry name" value="TLC"/>
    <property type="match status" value="1"/>
</dbReference>
<proteinExistence type="predicted"/>
<evidence type="ECO:0000256" key="7">
    <source>
        <dbReference type="SAM" id="Phobius"/>
    </source>
</evidence>
<feature type="transmembrane region" description="Helical" evidence="7">
    <location>
        <begin position="6"/>
        <end position="24"/>
    </location>
</feature>
<evidence type="ECO:0000256" key="3">
    <source>
        <dbReference type="ARBA" id="ARBA00022989"/>
    </source>
</evidence>
<feature type="domain" description="TLC" evidence="8">
    <location>
        <begin position="27"/>
        <end position="202"/>
    </location>
</feature>
<feature type="transmembrane region" description="Helical" evidence="7">
    <location>
        <begin position="36"/>
        <end position="59"/>
    </location>
</feature>
<dbReference type="OrthoDB" id="506011at2759"/>
<evidence type="ECO:0000313" key="10">
    <source>
        <dbReference type="Proteomes" id="UP000828390"/>
    </source>
</evidence>
<feature type="region of interest" description="Disordered" evidence="6">
    <location>
        <begin position="264"/>
        <end position="283"/>
    </location>
</feature>
<accession>A0A9D3YI52</accession>
<dbReference type="AlphaFoldDB" id="A0A9D3YI52"/>
<evidence type="ECO:0000256" key="4">
    <source>
        <dbReference type="ARBA" id="ARBA00023136"/>
    </source>
</evidence>
<reference evidence="9" key="2">
    <citation type="submission" date="2020-11" db="EMBL/GenBank/DDBJ databases">
        <authorList>
            <person name="McCartney M.A."/>
            <person name="Auch B."/>
            <person name="Kono T."/>
            <person name="Mallez S."/>
            <person name="Becker A."/>
            <person name="Gohl D.M."/>
            <person name="Silverstein K.A.T."/>
            <person name="Koren S."/>
            <person name="Bechman K.B."/>
            <person name="Herman A."/>
            <person name="Abrahante J.E."/>
            <person name="Garbe J."/>
        </authorList>
    </citation>
    <scope>NUCLEOTIDE SEQUENCE</scope>
    <source>
        <strain evidence="9">Duluth1</strain>
        <tissue evidence="9">Whole animal</tissue>
    </source>
</reference>
<dbReference type="PANTHER" id="PTHR31898">
    <property type="entry name" value="TRANSMEMBRANE PROTEIN 136"/>
    <property type="match status" value="1"/>
</dbReference>
<evidence type="ECO:0000256" key="1">
    <source>
        <dbReference type="ARBA" id="ARBA00004141"/>
    </source>
</evidence>
<dbReference type="PROSITE" id="PS50922">
    <property type="entry name" value="TLC"/>
    <property type="match status" value="1"/>
</dbReference>
<evidence type="ECO:0000256" key="5">
    <source>
        <dbReference type="PROSITE-ProRule" id="PRU00205"/>
    </source>
</evidence>
<evidence type="ECO:0000313" key="9">
    <source>
        <dbReference type="EMBL" id="KAH3699234.1"/>
    </source>
</evidence>
<dbReference type="Pfam" id="PF03798">
    <property type="entry name" value="TRAM_LAG1_CLN8"/>
    <property type="match status" value="1"/>
</dbReference>
<dbReference type="GO" id="GO:0016020">
    <property type="term" value="C:membrane"/>
    <property type="evidence" value="ECO:0007669"/>
    <property type="project" value="UniProtKB-SubCell"/>
</dbReference>
<dbReference type="InterPro" id="IPR042512">
    <property type="entry name" value="TLCD5"/>
</dbReference>
<evidence type="ECO:0000256" key="2">
    <source>
        <dbReference type="ARBA" id="ARBA00022692"/>
    </source>
</evidence>
<feature type="transmembrane region" description="Helical" evidence="7">
    <location>
        <begin position="71"/>
        <end position="93"/>
    </location>
</feature>
<feature type="transmembrane region" description="Helical" evidence="7">
    <location>
        <begin position="193"/>
        <end position="214"/>
    </location>
</feature>
<comment type="subcellular location">
    <subcellularLocation>
        <location evidence="1">Membrane</location>
        <topology evidence="1">Multi-pass membrane protein</topology>
    </subcellularLocation>
</comment>
<organism evidence="9 10">
    <name type="scientific">Dreissena polymorpha</name>
    <name type="common">Zebra mussel</name>
    <name type="synonym">Mytilus polymorpha</name>
    <dbReference type="NCBI Taxonomy" id="45954"/>
    <lineage>
        <taxon>Eukaryota</taxon>
        <taxon>Metazoa</taxon>
        <taxon>Spiralia</taxon>
        <taxon>Lophotrochozoa</taxon>
        <taxon>Mollusca</taxon>
        <taxon>Bivalvia</taxon>
        <taxon>Autobranchia</taxon>
        <taxon>Heteroconchia</taxon>
        <taxon>Euheterodonta</taxon>
        <taxon>Imparidentia</taxon>
        <taxon>Neoheterodontei</taxon>
        <taxon>Myida</taxon>
        <taxon>Dreissenoidea</taxon>
        <taxon>Dreissenidae</taxon>
        <taxon>Dreissena</taxon>
    </lineage>
</organism>
<comment type="caution">
    <text evidence="9">The sequence shown here is derived from an EMBL/GenBank/DDBJ whole genome shotgun (WGS) entry which is preliminary data.</text>
</comment>